<evidence type="ECO:0000313" key="3">
    <source>
        <dbReference type="Proteomes" id="UP000247922"/>
    </source>
</evidence>
<dbReference type="InterPro" id="IPR003781">
    <property type="entry name" value="CoA-bd"/>
</dbReference>
<feature type="domain" description="CoA-binding" evidence="1">
    <location>
        <begin position="13"/>
        <end position="105"/>
    </location>
</feature>
<dbReference type="PANTHER" id="PTHR33303">
    <property type="entry name" value="CYTOPLASMIC PROTEIN-RELATED"/>
    <property type="match status" value="1"/>
</dbReference>
<dbReference type="InterPro" id="IPR036291">
    <property type="entry name" value="NAD(P)-bd_dom_sf"/>
</dbReference>
<dbReference type="AlphaFoldDB" id="A0A2V3WBM0"/>
<evidence type="ECO:0000313" key="2">
    <source>
        <dbReference type="EMBL" id="PXW91857.1"/>
    </source>
</evidence>
<comment type="caution">
    <text evidence="2">The sequence shown here is derived from an EMBL/GenBank/DDBJ whole genome shotgun (WGS) entry which is preliminary data.</text>
</comment>
<dbReference type="RefSeq" id="WP_110251146.1">
    <property type="nucleotide sequence ID" value="NZ_QJJR01000004.1"/>
</dbReference>
<proteinExistence type="predicted"/>
<organism evidence="2 3">
    <name type="scientific">Streptohalobacillus salinus</name>
    <dbReference type="NCBI Taxonomy" id="621096"/>
    <lineage>
        <taxon>Bacteria</taxon>
        <taxon>Bacillati</taxon>
        <taxon>Bacillota</taxon>
        <taxon>Bacilli</taxon>
        <taxon>Bacillales</taxon>
        <taxon>Bacillaceae</taxon>
        <taxon>Streptohalobacillus</taxon>
    </lineage>
</organism>
<sequence length="135" mass="15265">MQQPNHETLKRILTNAKTIAVVGLSDKPNRTSYQVTKVMQNAGYKIIPVNPTIEEALGEKAVASLADISEHVDIVNVFRRSNFLEDITKAAIEIDADVVWAQMGVYDGDVFKRYQDQIEIVMDTCIKVAYYEVMR</sequence>
<dbReference type="SUPFAM" id="SSF51735">
    <property type="entry name" value="NAD(P)-binding Rossmann-fold domains"/>
    <property type="match status" value="1"/>
</dbReference>
<dbReference type="Proteomes" id="UP000247922">
    <property type="component" value="Unassembled WGS sequence"/>
</dbReference>
<reference evidence="2 3" key="1">
    <citation type="submission" date="2018-05" db="EMBL/GenBank/DDBJ databases">
        <title>Genomic Encyclopedia of Type Strains, Phase IV (KMG-IV): sequencing the most valuable type-strain genomes for metagenomic binning, comparative biology and taxonomic classification.</title>
        <authorList>
            <person name="Goeker M."/>
        </authorList>
    </citation>
    <scope>NUCLEOTIDE SEQUENCE [LARGE SCALE GENOMIC DNA]</scope>
    <source>
        <strain evidence="2 3">DSM 22440</strain>
    </source>
</reference>
<dbReference type="OrthoDB" id="9804695at2"/>
<keyword evidence="3" id="KW-1185">Reference proteome</keyword>
<protein>
    <submittedName>
        <fullName evidence="2">Putative CoA-binding protein</fullName>
    </submittedName>
</protein>
<dbReference type="Pfam" id="PF13380">
    <property type="entry name" value="CoA_binding_2"/>
    <property type="match status" value="1"/>
</dbReference>
<dbReference type="Gene3D" id="3.40.50.720">
    <property type="entry name" value="NAD(P)-binding Rossmann-like Domain"/>
    <property type="match status" value="1"/>
</dbReference>
<dbReference type="SMART" id="SM00881">
    <property type="entry name" value="CoA_binding"/>
    <property type="match status" value="1"/>
</dbReference>
<evidence type="ECO:0000259" key="1">
    <source>
        <dbReference type="SMART" id="SM00881"/>
    </source>
</evidence>
<accession>A0A2V3WBM0</accession>
<gene>
    <name evidence="2" type="ORF">DES38_104293</name>
</gene>
<dbReference type="PANTHER" id="PTHR33303:SF2">
    <property type="entry name" value="COA-BINDING DOMAIN-CONTAINING PROTEIN"/>
    <property type="match status" value="1"/>
</dbReference>
<name>A0A2V3WBM0_9BACI</name>
<dbReference type="EMBL" id="QJJR01000004">
    <property type="protein sequence ID" value="PXW91857.1"/>
    <property type="molecule type" value="Genomic_DNA"/>
</dbReference>